<accession>A0ABT2SN41</accession>
<dbReference type="SUPFAM" id="SSF55073">
    <property type="entry name" value="Nucleotide cyclase"/>
    <property type="match status" value="1"/>
</dbReference>
<evidence type="ECO:0000259" key="3">
    <source>
        <dbReference type="PROSITE" id="PS50887"/>
    </source>
</evidence>
<keyword evidence="2" id="KW-0812">Transmembrane</keyword>
<proteinExistence type="predicted"/>
<organism evidence="4 5">
    <name type="scientific">Muricoprocola aceti</name>
    <dbReference type="NCBI Taxonomy" id="2981772"/>
    <lineage>
        <taxon>Bacteria</taxon>
        <taxon>Bacillati</taxon>
        <taxon>Bacillota</taxon>
        <taxon>Clostridia</taxon>
        <taxon>Lachnospirales</taxon>
        <taxon>Lachnospiraceae</taxon>
        <taxon>Muricoprocola</taxon>
    </lineage>
</organism>
<dbReference type="PROSITE" id="PS50887">
    <property type="entry name" value="GGDEF"/>
    <property type="match status" value="1"/>
</dbReference>
<dbReference type="SMART" id="SM00267">
    <property type="entry name" value="GGDEF"/>
    <property type="match status" value="1"/>
</dbReference>
<feature type="transmembrane region" description="Helical" evidence="2">
    <location>
        <begin position="296"/>
        <end position="319"/>
    </location>
</feature>
<keyword evidence="5" id="KW-1185">Reference proteome</keyword>
<reference evidence="4 5" key="1">
    <citation type="journal article" date="2021" name="ISME Commun">
        <title>Automated analysis of genomic sequences facilitates high-throughput and comprehensive description of bacteria.</title>
        <authorList>
            <person name="Hitch T.C.A."/>
        </authorList>
    </citation>
    <scope>NUCLEOTIDE SEQUENCE [LARGE SCALE GENOMIC DNA]</scope>
    <source>
        <strain evidence="4 5">Sanger_29</strain>
    </source>
</reference>
<feature type="transmembrane region" description="Helical" evidence="2">
    <location>
        <begin position="331"/>
        <end position="355"/>
    </location>
</feature>
<dbReference type="Gene3D" id="3.30.70.270">
    <property type="match status" value="1"/>
</dbReference>
<feature type="transmembrane region" description="Helical" evidence="2">
    <location>
        <begin position="12"/>
        <end position="32"/>
    </location>
</feature>
<dbReference type="EMBL" id="JAOQKE010000015">
    <property type="protein sequence ID" value="MCU6725934.1"/>
    <property type="molecule type" value="Genomic_DNA"/>
</dbReference>
<dbReference type="RefSeq" id="WP_262655176.1">
    <property type="nucleotide sequence ID" value="NZ_JAOQKE010000015.1"/>
</dbReference>
<evidence type="ECO:0000313" key="4">
    <source>
        <dbReference type="EMBL" id="MCU6725934.1"/>
    </source>
</evidence>
<dbReference type="PANTHER" id="PTHR45138:SF9">
    <property type="entry name" value="DIGUANYLATE CYCLASE DGCM-RELATED"/>
    <property type="match status" value="1"/>
</dbReference>
<feature type="transmembrane region" description="Helical" evidence="2">
    <location>
        <begin position="176"/>
        <end position="198"/>
    </location>
</feature>
<dbReference type="Pfam" id="PF00990">
    <property type="entry name" value="GGDEF"/>
    <property type="match status" value="1"/>
</dbReference>
<comment type="caution">
    <text evidence="4">The sequence shown here is derived from an EMBL/GenBank/DDBJ whole genome shotgun (WGS) entry which is preliminary data.</text>
</comment>
<feature type="coiled-coil region" evidence="1">
    <location>
        <begin position="390"/>
        <end position="430"/>
    </location>
</feature>
<gene>
    <name evidence="4" type="ORF">OCV47_11345</name>
</gene>
<dbReference type="NCBIfam" id="TIGR00254">
    <property type="entry name" value="GGDEF"/>
    <property type="match status" value="1"/>
</dbReference>
<dbReference type="PANTHER" id="PTHR45138">
    <property type="entry name" value="REGULATORY COMPONENTS OF SENSORY TRANSDUCTION SYSTEM"/>
    <property type="match status" value="1"/>
</dbReference>
<name>A0ABT2SN41_9FIRM</name>
<protein>
    <submittedName>
        <fullName evidence="4">GGDEF domain-containing protein</fullName>
    </submittedName>
</protein>
<dbReference type="InterPro" id="IPR000160">
    <property type="entry name" value="GGDEF_dom"/>
</dbReference>
<sequence length="562" mass="65059">MKDRISMKWKQMEILCIIIVSFFLILLVRMMYQPNADSEANSFVSLSGDWYQIKNGERTDLELPCSVSTNSDGEAILYNDTLTDADIGKFVSIRGVQNHLEIRLGDQILYQYKDDHFQKNSQMKGKLWADACLSDKTGQEPLCLIFRGRQNSRLYVQVPLIGSYSDIIRHHFQESAFLILMILGMIGLGIVSVIIYFYARHRKITEKRFFDVAVFLILCSLWCILDSGIYQMYGKQSAAGTLVSFYAFMLMSVPILHFIQDTVSKSKRWIPQIWILLLYGNAVLQTVLYITLQVPFVHMLFVTHLILFIGVIAMILLLWQEYRRSQTPVLGLCLKAFEVLGLSGIIALALYWIFSIYWYDAVFQFGIVLYIAFLFWGLLCKVSDDVQFRLEQAVYERMSLEDRMTGLKNRKAFEQSVNKIQKEAALLENVLLLFIEIDGLKKINDTYGLQRGDEAVIRTARSIRPVENGSYEQQVQCFRIEGDEFAVIVSNPQKTPAEWERFIKDELKKETTDGNRVCLKFGYSYLRKTDGTLVSISDWKMQADQMLLFNKEKESEDKYELL</sequence>
<keyword evidence="2" id="KW-0472">Membrane</keyword>
<feature type="transmembrane region" description="Helical" evidence="2">
    <location>
        <begin position="210"/>
        <end position="233"/>
    </location>
</feature>
<evidence type="ECO:0000256" key="1">
    <source>
        <dbReference type="SAM" id="Coils"/>
    </source>
</evidence>
<dbReference type="Proteomes" id="UP001652338">
    <property type="component" value="Unassembled WGS sequence"/>
</dbReference>
<feature type="transmembrane region" description="Helical" evidence="2">
    <location>
        <begin position="239"/>
        <end position="259"/>
    </location>
</feature>
<evidence type="ECO:0000313" key="5">
    <source>
        <dbReference type="Proteomes" id="UP001652338"/>
    </source>
</evidence>
<feature type="transmembrane region" description="Helical" evidence="2">
    <location>
        <begin position="361"/>
        <end position="379"/>
    </location>
</feature>
<feature type="transmembrane region" description="Helical" evidence="2">
    <location>
        <begin position="271"/>
        <end position="290"/>
    </location>
</feature>
<keyword evidence="1" id="KW-0175">Coiled coil</keyword>
<dbReference type="InterPro" id="IPR050469">
    <property type="entry name" value="Diguanylate_Cyclase"/>
</dbReference>
<dbReference type="InterPro" id="IPR029787">
    <property type="entry name" value="Nucleotide_cyclase"/>
</dbReference>
<dbReference type="InterPro" id="IPR043128">
    <property type="entry name" value="Rev_trsase/Diguanyl_cyclase"/>
</dbReference>
<evidence type="ECO:0000256" key="2">
    <source>
        <dbReference type="SAM" id="Phobius"/>
    </source>
</evidence>
<keyword evidence="2" id="KW-1133">Transmembrane helix</keyword>
<feature type="domain" description="GGDEF" evidence="3">
    <location>
        <begin position="428"/>
        <end position="562"/>
    </location>
</feature>